<evidence type="ECO:0008006" key="7">
    <source>
        <dbReference type="Google" id="ProtNLM"/>
    </source>
</evidence>
<feature type="compositionally biased region" description="Basic residues" evidence="4">
    <location>
        <begin position="133"/>
        <end position="145"/>
    </location>
</feature>
<keyword evidence="6" id="KW-1185">Reference proteome</keyword>
<dbReference type="GO" id="GO:0005634">
    <property type="term" value="C:nucleus"/>
    <property type="evidence" value="ECO:0007669"/>
    <property type="project" value="UniProtKB-SubCell"/>
</dbReference>
<dbReference type="EMBL" id="JANIIK010000039">
    <property type="protein sequence ID" value="KAJ3609142.1"/>
    <property type="molecule type" value="Genomic_DNA"/>
</dbReference>
<proteinExistence type="predicted"/>
<dbReference type="OrthoDB" id="5859781at2759"/>
<gene>
    <name evidence="5" type="ORF">NHX12_023666</name>
</gene>
<keyword evidence="2" id="KW-0597">Phosphoprotein</keyword>
<dbReference type="Proteomes" id="UP001148018">
    <property type="component" value="Unassembled WGS sequence"/>
</dbReference>
<feature type="compositionally biased region" description="Polar residues" evidence="4">
    <location>
        <begin position="334"/>
        <end position="347"/>
    </location>
</feature>
<dbReference type="InterPro" id="IPR024146">
    <property type="entry name" value="Claspin"/>
</dbReference>
<dbReference type="PANTHER" id="PTHR14396">
    <property type="entry name" value="CLASPIN"/>
    <property type="match status" value="1"/>
</dbReference>
<sequence length="927" mass="99726">MSLVLSQQAEVVLPLVPGECDSDSGMGSPEEEMVVTETTSKAEHCPDLDSDDGDEILVHRKPRCHKAIRDKSEEEAEVEESKKKKKGRRISRAPIDSDDESDLREGGAEKKKEEEAEEEEVKMDDKSKDGKREKSKRHKEKREKRSKAVDKVKATKKNKKERLNEVEQDAPVPGPLNDSGCLLGDTDLYDTGLDGDSAEEESLDAIRAAVKQKAREHKKPQRVERKAARASKEAMKQLHSESQRLVRESSLGLPYHIPKPKTINDFFKRRARPEGPAMALLKSSTYQKMILEATPAPPPPSTSEPQQPASDRDSSTPALDLGCSHLRTLPHPATASSPQQESLSQGTGALPSTLPPDQDSGPMLYLSESLQGSLATDDSQELKALPSGPQGGEDGHPGAQPRPRRSSDSPASQAQGAEALAGDDLVVQAPPAPRMEVCVDGVAAAAAVVAGSQGPAVKPKKDRLARLRELGLVPPPVPKLCADEGAFIHLEPPQLNPGVEALKERYLRHMQPVARPQGESNVQLNIVRKATTPSGQEELQTESITVTIKQGGPEEAAGAIPGERLSSLKQRLQHAMALRRQEERARKGVDDLVAPSVRSPSPVALKPTSSISDLLNGDGSLMLFAGNSCSRMDGVRKSAPPGPYGYSKMEDEDSLSLAAKQNSCNSSFELLGSMIPSYQPVSNQRSTGRGGANYALFRSPSPCFFRPSFLGSASKSSGKMSEPSLSLPVEDSQDLYAPSSPGGDSGPLGTAQGRFSLEDDANSQLLDADGYLNVGPRTGGPGPHKRQLILGSLDENAMDANMGELLGMCSGAFSGGGGGTGASSGASTRDSRARVKTRLAQYVDSEAELSGSDELQEQVNKIHMKQLMDDDKRRLRLYQERFLADGDLHSDGPGRARRFRWKNMGTAPPPPPPGVISRVFFYTKPLG</sequence>
<reference evidence="5" key="1">
    <citation type="submission" date="2022-07" db="EMBL/GenBank/DDBJ databases">
        <title>Chromosome-level genome of Muraenolepis orangiensis.</title>
        <authorList>
            <person name="Kim J."/>
        </authorList>
    </citation>
    <scope>NUCLEOTIDE SEQUENCE</scope>
    <source>
        <strain evidence="5">KU_S4_2022</strain>
        <tissue evidence="5">Muscle</tissue>
    </source>
</reference>
<evidence type="ECO:0000256" key="2">
    <source>
        <dbReference type="ARBA" id="ARBA00022553"/>
    </source>
</evidence>
<dbReference type="AlphaFoldDB" id="A0A9Q0EJZ5"/>
<feature type="compositionally biased region" description="Basic and acidic residues" evidence="4">
    <location>
        <begin position="103"/>
        <end position="114"/>
    </location>
</feature>
<protein>
    <recommendedName>
        <fullName evidence="7">Claspin</fullName>
    </recommendedName>
</protein>
<feature type="compositionally biased region" description="Polar residues" evidence="4">
    <location>
        <begin position="368"/>
        <end position="377"/>
    </location>
</feature>
<dbReference type="GO" id="GO:0033314">
    <property type="term" value="P:mitotic DNA replication checkpoint signaling"/>
    <property type="evidence" value="ECO:0007669"/>
    <property type="project" value="TreeGrafter"/>
</dbReference>
<evidence type="ECO:0000256" key="4">
    <source>
        <dbReference type="SAM" id="MobiDB-lite"/>
    </source>
</evidence>
<accession>A0A9Q0EJZ5</accession>
<feature type="compositionally biased region" description="Basic and acidic residues" evidence="4">
    <location>
        <begin position="123"/>
        <end position="132"/>
    </location>
</feature>
<evidence type="ECO:0000256" key="1">
    <source>
        <dbReference type="ARBA" id="ARBA00004123"/>
    </source>
</evidence>
<feature type="region of interest" description="Disordered" evidence="4">
    <location>
        <begin position="212"/>
        <end position="245"/>
    </location>
</feature>
<evidence type="ECO:0000313" key="5">
    <source>
        <dbReference type="EMBL" id="KAJ3609142.1"/>
    </source>
</evidence>
<dbReference type="GO" id="GO:0010997">
    <property type="term" value="F:anaphase-promoting complex binding"/>
    <property type="evidence" value="ECO:0007669"/>
    <property type="project" value="TreeGrafter"/>
</dbReference>
<keyword evidence="3" id="KW-0539">Nucleus</keyword>
<feature type="region of interest" description="Disordered" evidence="4">
    <location>
        <begin position="16"/>
        <end position="183"/>
    </location>
</feature>
<organism evidence="5 6">
    <name type="scientific">Muraenolepis orangiensis</name>
    <name type="common">Patagonian moray cod</name>
    <dbReference type="NCBI Taxonomy" id="630683"/>
    <lineage>
        <taxon>Eukaryota</taxon>
        <taxon>Metazoa</taxon>
        <taxon>Chordata</taxon>
        <taxon>Craniata</taxon>
        <taxon>Vertebrata</taxon>
        <taxon>Euteleostomi</taxon>
        <taxon>Actinopterygii</taxon>
        <taxon>Neopterygii</taxon>
        <taxon>Teleostei</taxon>
        <taxon>Neoteleostei</taxon>
        <taxon>Acanthomorphata</taxon>
        <taxon>Zeiogadaria</taxon>
        <taxon>Gadariae</taxon>
        <taxon>Gadiformes</taxon>
        <taxon>Muraenolepidoidei</taxon>
        <taxon>Muraenolepididae</taxon>
        <taxon>Muraenolepis</taxon>
    </lineage>
</organism>
<comment type="caution">
    <text evidence="5">The sequence shown here is derived from an EMBL/GenBank/DDBJ whole genome shotgun (WGS) entry which is preliminary data.</text>
</comment>
<evidence type="ECO:0000256" key="3">
    <source>
        <dbReference type="ARBA" id="ARBA00023242"/>
    </source>
</evidence>
<comment type="subcellular location">
    <subcellularLocation>
        <location evidence="1">Nucleus</location>
    </subcellularLocation>
</comment>
<feature type="region of interest" description="Disordered" evidence="4">
    <location>
        <begin position="715"/>
        <end position="754"/>
    </location>
</feature>
<name>A0A9Q0EJZ5_9TELE</name>
<dbReference type="GO" id="GO:0007095">
    <property type="term" value="P:mitotic G2 DNA damage checkpoint signaling"/>
    <property type="evidence" value="ECO:0007669"/>
    <property type="project" value="TreeGrafter"/>
</dbReference>
<evidence type="ECO:0000313" key="6">
    <source>
        <dbReference type="Proteomes" id="UP001148018"/>
    </source>
</evidence>
<feature type="compositionally biased region" description="Basic and acidic residues" evidence="4">
    <location>
        <begin position="221"/>
        <end position="245"/>
    </location>
</feature>
<feature type="region of interest" description="Disordered" evidence="4">
    <location>
        <begin position="278"/>
        <end position="427"/>
    </location>
</feature>
<dbReference type="PANTHER" id="PTHR14396:SF10">
    <property type="entry name" value="CLASPIN"/>
    <property type="match status" value="1"/>
</dbReference>